<dbReference type="PANTHER" id="PTHR43762">
    <property type="entry name" value="L-GULONOLACTONE OXIDASE"/>
    <property type="match status" value="1"/>
</dbReference>
<dbReference type="Gene3D" id="3.30.70.2520">
    <property type="match status" value="1"/>
</dbReference>
<dbReference type="GO" id="GO:0071949">
    <property type="term" value="F:FAD binding"/>
    <property type="evidence" value="ECO:0007669"/>
    <property type="project" value="InterPro"/>
</dbReference>
<proteinExistence type="predicted"/>
<dbReference type="InterPro" id="IPR006094">
    <property type="entry name" value="Oxid_FAD_bind_N"/>
</dbReference>
<dbReference type="PIRSF" id="PIRSF000136">
    <property type="entry name" value="LGO_GLO"/>
    <property type="match status" value="1"/>
</dbReference>
<dbReference type="InterPro" id="IPR010031">
    <property type="entry name" value="FAD_lactone_oxidase-like"/>
</dbReference>
<dbReference type="EMBL" id="SOAU01000001">
    <property type="protein sequence ID" value="TDT17892.1"/>
    <property type="molecule type" value="Genomic_DNA"/>
</dbReference>
<dbReference type="Gene3D" id="3.30.43.10">
    <property type="entry name" value="Uridine Diphospho-n-acetylenolpyruvylglucosamine Reductase, domain 2"/>
    <property type="match status" value="1"/>
</dbReference>
<dbReference type="Gene3D" id="3.30.465.10">
    <property type="match status" value="1"/>
</dbReference>
<organism evidence="3 4">
    <name type="scientific">Ilumatobacter fluminis</name>
    <dbReference type="NCBI Taxonomy" id="467091"/>
    <lineage>
        <taxon>Bacteria</taxon>
        <taxon>Bacillati</taxon>
        <taxon>Actinomycetota</taxon>
        <taxon>Acidimicrobiia</taxon>
        <taxon>Acidimicrobiales</taxon>
        <taxon>Ilumatobacteraceae</taxon>
        <taxon>Ilumatobacter</taxon>
    </lineage>
</organism>
<dbReference type="Pfam" id="PF01565">
    <property type="entry name" value="FAD_binding_4"/>
    <property type="match status" value="1"/>
</dbReference>
<dbReference type="AlphaFoldDB" id="A0A4R7I2Q4"/>
<evidence type="ECO:0000259" key="2">
    <source>
        <dbReference type="PROSITE" id="PS51387"/>
    </source>
</evidence>
<evidence type="ECO:0000256" key="1">
    <source>
        <dbReference type="ARBA" id="ARBA00023002"/>
    </source>
</evidence>
<comment type="caution">
    <text evidence="3">The sequence shown here is derived from an EMBL/GenBank/DDBJ whole genome shotgun (WGS) entry which is preliminary data.</text>
</comment>
<protein>
    <submittedName>
        <fullName evidence="3">L-gulonolactone oxidase</fullName>
    </submittedName>
</protein>
<accession>A0A4R7I2Q4</accession>
<dbReference type="Proteomes" id="UP000294558">
    <property type="component" value="Unassembled WGS sequence"/>
</dbReference>
<dbReference type="InterPro" id="IPR016167">
    <property type="entry name" value="FAD-bd_PCMH_sub1"/>
</dbReference>
<dbReference type="InterPro" id="IPR016166">
    <property type="entry name" value="FAD-bd_PCMH"/>
</dbReference>
<gene>
    <name evidence="3" type="ORF">BDK89_3505</name>
</gene>
<dbReference type="SUPFAM" id="SSF56176">
    <property type="entry name" value="FAD-binding/transporter-associated domain-like"/>
    <property type="match status" value="1"/>
</dbReference>
<sequence>MTGGSNGWSNWSGRSRSEQAEVRFVRSIDDVAATVADATARGRTVRVAGSGHSHFPLVPTDDVVLDISGLSGVIGVDTDRLVASVYGGTTIAALGRPLHDAGVAVPNQGDIDRQTIAGATATGTHGTGRTLGNLSTRVAGLTLVTADGTVVHASEQEQPALWRAARLGLGAFGVVVELDLAVVPAFRLAESAFPSTYDDLRPEIDRLVHEHRHAEFFWYPQSDRAFVKIIDETDEPASYPLADEGARVGWNYEVLPNHRPRVHTEMEFAVPYDRSLDCLDEIRELVTARFPEVKMPVEYRTVAADDVWLSPAYERDTATISVHRLIEFDDRPYFDACEEVFRRYDGRPHWGKMHAFSGADLAGVHHRWTEWWSQRDAVDPTGTFLNDVLRSWRL</sequence>
<dbReference type="GO" id="GO:0016020">
    <property type="term" value="C:membrane"/>
    <property type="evidence" value="ECO:0007669"/>
    <property type="project" value="InterPro"/>
</dbReference>
<reference evidence="3 4" key="1">
    <citation type="submission" date="2019-03" db="EMBL/GenBank/DDBJ databases">
        <title>Sequencing the genomes of 1000 actinobacteria strains.</title>
        <authorList>
            <person name="Klenk H.-P."/>
        </authorList>
    </citation>
    <scope>NUCLEOTIDE SEQUENCE [LARGE SCALE GENOMIC DNA]</scope>
    <source>
        <strain evidence="3 4">DSM 18936</strain>
    </source>
</reference>
<dbReference type="PROSITE" id="PS51387">
    <property type="entry name" value="FAD_PCMH"/>
    <property type="match status" value="1"/>
</dbReference>
<dbReference type="InterPro" id="IPR036318">
    <property type="entry name" value="FAD-bd_PCMH-like_sf"/>
</dbReference>
<evidence type="ECO:0000313" key="3">
    <source>
        <dbReference type="EMBL" id="TDT17892.1"/>
    </source>
</evidence>
<name>A0A4R7I2Q4_9ACTN</name>
<dbReference type="OrthoDB" id="9800184at2"/>
<keyword evidence="1" id="KW-0560">Oxidoreductase</keyword>
<dbReference type="GO" id="GO:0003885">
    <property type="term" value="F:D-arabinono-1,4-lactone oxidase activity"/>
    <property type="evidence" value="ECO:0007669"/>
    <property type="project" value="InterPro"/>
</dbReference>
<dbReference type="InterPro" id="IPR016169">
    <property type="entry name" value="FAD-bd_PCMH_sub2"/>
</dbReference>
<feature type="domain" description="FAD-binding PCMH-type" evidence="2">
    <location>
        <begin position="15"/>
        <end position="185"/>
    </location>
</feature>
<dbReference type="Pfam" id="PF04030">
    <property type="entry name" value="ALO"/>
    <property type="match status" value="2"/>
</dbReference>
<dbReference type="RefSeq" id="WP_133870145.1">
    <property type="nucleotide sequence ID" value="NZ_SOAU01000001.1"/>
</dbReference>
<evidence type="ECO:0000313" key="4">
    <source>
        <dbReference type="Proteomes" id="UP000294558"/>
    </source>
</evidence>
<dbReference type="InterPro" id="IPR007173">
    <property type="entry name" value="ALO_C"/>
</dbReference>
<dbReference type="PANTHER" id="PTHR43762:SF1">
    <property type="entry name" value="D-ARABINONO-1,4-LACTONE OXIDASE"/>
    <property type="match status" value="1"/>
</dbReference>
<dbReference type="Gene3D" id="3.30.70.2530">
    <property type="match status" value="1"/>
</dbReference>
<keyword evidence="4" id="KW-1185">Reference proteome</keyword>